<accession>E1R140</accession>
<feature type="domain" description="N-acetyltransferase" evidence="1">
    <location>
        <begin position="23"/>
        <end position="155"/>
    </location>
</feature>
<dbReference type="GO" id="GO:0016747">
    <property type="term" value="F:acyltransferase activity, transferring groups other than amino-acyl groups"/>
    <property type="evidence" value="ECO:0007669"/>
    <property type="project" value="InterPro"/>
</dbReference>
<protein>
    <recommendedName>
        <fullName evidence="1">N-acetyltransferase domain-containing protein</fullName>
    </recommendedName>
</protein>
<dbReference type="SUPFAM" id="SSF55729">
    <property type="entry name" value="Acyl-CoA N-acyltransferases (Nat)"/>
    <property type="match status" value="1"/>
</dbReference>
<dbReference type="EMBL" id="CP002116">
    <property type="protein sequence ID" value="ADK80289.1"/>
    <property type="molecule type" value="Genomic_DNA"/>
</dbReference>
<name>E1R140_SEDSS</name>
<dbReference type="InterPro" id="IPR016181">
    <property type="entry name" value="Acyl_CoA_acyltransferase"/>
</dbReference>
<dbReference type="Gene3D" id="3.40.630.30">
    <property type="match status" value="1"/>
</dbReference>
<dbReference type="eggNOG" id="COG3153">
    <property type="taxonomic scope" value="Bacteria"/>
</dbReference>
<evidence type="ECO:0000259" key="1">
    <source>
        <dbReference type="PROSITE" id="PS51186"/>
    </source>
</evidence>
<dbReference type="PROSITE" id="PS51186">
    <property type="entry name" value="GNAT"/>
    <property type="match status" value="1"/>
</dbReference>
<dbReference type="RefSeq" id="WP_013253753.1">
    <property type="nucleotide sequence ID" value="NC_014364.1"/>
</dbReference>
<proteinExistence type="predicted"/>
<dbReference type="Pfam" id="PF00583">
    <property type="entry name" value="Acetyltransf_1"/>
    <property type="match status" value="1"/>
</dbReference>
<evidence type="ECO:0000313" key="3">
    <source>
        <dbReference type="Proteomes" id="UP000002318"/>
    </source>
</evidence>
<dbReference type="CDD" id="cd04301">
    <property type="entry name" value="NAT_SF"/>
    <property type="match status" value="1"/>
</dbReference>
<keyword evidence="3" id="KW-1185">Reference proteome</keyword>
<evidence type="ECO:0000313" key="2">
    <source>
        <dbReference type="EMBL" id="ADK80289.1"/>
    </source>
</evidence>
<dbReference type="OrthoDB" id="4016818at2"/>
<gene>
    <name evidence="2" type="ordered locus">Spirs_1159</name>
</gene>
<dbReference type="AlphaFoldDB" id="E1R140"/>
<organism evidence="2 3">
    <name type="scientific">Sediminispirochaeta smaragdinae (strain DSM 11293 / JCM 15392 / SEBR 4228)</name>
    <name type="common">Spirochaeta smaragdinae</name>
    <dbReference type="NCBI Taxonomy" id="573413"/>
    <lineage>
        <taxon>Bacteria</taxon>
        <taxon>Pseudomonadati</taxon>
        <taxon>Spirochaetota</taxon>
        <taxon>Spirochaetia</taxon>
        <taxon>Spirochaetales</taxon>
        <taxon>Spirochaetaceae</taxon>
        <taxon>Sediminispirochaeta</taxon>
    </lineage>
</organism>
<dbReference type="InterPro" id="IPR000182">
    <property type="entry name" value="GNAT_dom"/>
</dbReference>
<sequence>MFDMLVRLYDLPPIPAPAKAGGIIIKRPLPSEKSLVTQWVCEHFSRSWADQVEATFSRLPVSSFIAVEQGRIMGFASYDAVCKDFFGPTGVRKEARGKRIGEILLLHALWAMRESGYAYAVIGGVGPADFYRKSVGAVPIEGSDPGIYRDLLKGP</sequence>
<reference evidence="2 3" key="1">
    <citation type="journal article" date="2010" name="Stand. Genomic Sci.">
        <title>Complete genome sequence of Spirochaeta smaragdinae type strain (SEBR 4228).</title>
        <authorList>
            <person name="Mavromatis K."/>
            <person name="Yasawong M."/>
            <person name="Chertkov O."/>
            <person name="Lapidus A."/>
            <person name="Lucas S."/>
            <person name="Nolan M."/>
            <person name="Del Rio T.G."/>
            <person name="Tice H."/>
            <person name="Cheng J.F."/>
            <person name="Pitluck S."/>
            <person name="Liolios K."/>
            <person name="Ivanova N."/>
            <person name="Tapia R."/>
            <person name="Han C."/>
            <person name="Bruce D."/>
            <person name="Goodwin L."/>
            <person name="Pati A."/>
            <person name="Chen A."/>
            <person name="Palaniappan K."/>
            <person name="Land M."/>
            <person name="Hauser L."/>
            <person name="Chang Y.J."/>
            <person name="Jeffries C.D."/>
            <person name="Detter J.C."/>
            <person name="Rohde M."/>
            <person name="Brambilla E."/>
            <person name="Spring S."/>
            <person name="Goker M."/>
            <person name="Sikorski J."/>
            <person name="Woyke T."/>
            <person name="Bristow J."/>
            <person name="Eisen J.A."/>
            <person name="Markowitz V."/>
            <person name="Hugenholtz P."/>
            <person name="Klenk H.P."/>
            <person name="Kyrpides N.C."/>
        </authorList>
    </citation>
    <scope>NUCLEOTIDE SEQUENCE [LARGE SCALE GENOMIC DNA]</scope>
    <source>
        <strain evidence="3">DSM 11293 / JCM 15392 / SEBR 4228</strain>
    </source>
</reference>
<dbReference type="KEGG" id="ssm:Spirs_1159"/>
<dbReference type="Proteomes" id="UP000002318">
    <property type="component" value="Chromosome"/>
</dbReference>
<dbReference type="HOGENOM" id="CLU_118578_0_0_12"/>